<dbReference type="InterPro" id="IPR001763">
    <property type="entry name" value="Rhodanese-like_dom"/>
</dbReference>
<dbReference type="InterPro" id="IPR036866">
    <property type="entry name" value="RibonucZ/Hydroxyglut_hydro"/>
</dbReference>
<protein>
    <recommendedName>
        <fullName evidence="2">Rhodanese domain-containing protein</fullName>
    </recommendedName>
</protein>
<accession>A0A094R1J7</accession>
<dbReference type="EMBL" id="JNSL01000018">
    <property type="protein sequence ID" value="KGA20926.1"/>
    <property type="molecule type" value="Genomic_DNA"/>
</dbReference>
<organism evidence="3">
    <name type="scientific">freshwater metagenome</name>
    <dbReference type="NCBI Taxonomy" id="449393"/>
    <lineage>
        <taxon>unclassified sequences</taxon>
        <taxon>metagenomes</taxon>
        <taxon>ecological metagenomes</taxon>
    </lineage>
</organism>
<dbReference type="CDD" id="cd00158">
    <property type="entry name" value="RHOD"/>
    <property type="match status" value="2"/>
</dbReference>
<reference evidence="3" key="1">
    <citation type="submission" date="2014-06" db="EMBL/GenBank/DDBJ databases">
        <title>Key roles for freshwater Actinobacteria revealed by deep metagenomic sequencing.</title>
        <authorList>
            <person name="Ghai R."/>
            <person name="Mizuno C.M."/>
            <person name="Picazo A."/>
            <person name="Camacho A."/>
            <person name="Rodriguez-Valera F."/>
        </authorList>
    </citation>
    <scope>NUCLEOTIDE SEQUENCE</scope>
</reference>
<dbReference type="SMART" id="SM00849">
    <property type="entry name" value="Lactamase_B"/>
    <property type="match status" value="1"/>
</dbReference>
<name>A0A094R1J7_9ZZZZ</name>
<comment type="caution">
    <text evidence="3">The sequence shown here is derived from an EMBL/GenBank/DDBJ whole genome shotgun (WGS) entry which is preliminary data.</text>
</comment>
<dbReference type="SUPFAM" id="SSF52821">
    <property type="entry name" value="Rhodanese/Cell cycle control phosphatase"/>
    <property type="match status" value="2"/>
</dbReference>
<dbReference type="InterPro" id="IPR051682">
    <property type="entry name" value="Mito_Persulfide_Diox"/>
</dbReference>
<dbReference type="InterPro" id="IPR044528">
    <property type="entry name" value="POD-like_MBL-fold"/>
</dbReference>
<dbReference type="AlphaFoldDB" id="A0A094R1J7"/>
<proteinExistence type="predicted"/>
<evidence type="ECO:0000313" key="3">
    <source>
        <dbReference type="EMBL" id="KGA20926.1"/>
    </source>
</evidence>
<dbReference type="Gene3D" id="3.60.15.10">
    <property type="entry name" value="Ribonuclease Z/Hydroxyacylglutathione hydrolase-like"/>
    <property type="match status" value="1"/>
</dbReference>
<dbReference type="CDD" id="cd07724">
    <property type="entry name" value="POD-like_MBL-fold"/>
    <property type="match status" value="1"/>
</dbReference>
<dbReference type="InterPro" id="IPR036873">
    <property type="entry name" value="Rhodanese-like_dom_sf"/>
</dbReference>
<dbReference type="PANTHER" id="PTHR43084:SF1">
    <property type="entry name" value="PERSULFIDE DIOXYGENASE ETHE1, MITOCHONDRIAL"/>
    <property type="match status" value="1"/>
</dbReference>
<dbReference type="Pfam" id="PF00581">
    <property type="entry name" value="Rhodanese"/>
    <property type="match status" value="1"/>
</dbReference>
<dbReference type="GO" id="GO:0070813">
    <property type="term" value="P:hydrogen sulfide metabolic process"/>
    <property type="evidence" value="ECO:0007669"/>
    <property type="project" value="TreeGrafter"/>
</dbReference>
<dbReference type="Gene3D" id="3.40.250.10">
    <property type="entry name" value="Rhodanese-like domain"/>
    <property type="match status" value="2"/>
</dbReference>
<dbReference type="GO" id="GO:0046872">
    <property type="term" value="F:metal ion binding"/>
    <property type="evidence" value="ECO:0007669"/>
    <property type="project" value="UniProtKB-KW"/>
</dbReference>
<dbReference type="InterPro" id="IPR001279">
    <property type="entry name" value="Metallo-B-lactamas"/>
</dbReference>
<dbReference type="SUPFAM" id="SSF56281">
    <property type="entry name" value="Metallo-hydrolase/oxidoreductase"/>
    <property type="match status" value="1"/>
</dbReference>
<feature type="domain" description="Rhodanese" evidence="2">
    <location>
        <begin position="363"/>
        <end position="450"/>
    </location>
</feature>
<sequence>MSLTVISLDTPTLGDRGYIAHDGKTALVVDPQRDIDRVEQVLSDNNLSLGAVVETHMHNDYVSGGLVLSQNYQATYITSAEDPVAFKRTAAHDLDEFAIGNFGIQALHTPGHTFTHLSYVLHDESGKPTGIFTGGSLLHGSTGRPDLLGDSFAAELARLQHGSAHRITELLEESTPIYPTHGFGSFCAATSTSGTSSTVKDEKRGNPALLLPIEQFVTQTLAGLDDFPAYYKHMGPRNHAGAAPIDLSELSRLSTDELLKTIASDAWVVDLRDKELWAKGHLAGTVNFGVSGSFATYLGWLFPYEKELVLISDQAEHIALAQRELVRIGIDRPKASFLGDVKSVGGTVPTPLVQFKDVPAILSDSSIRVLDVRRNSEREASHIANSSHIPLHELAERMSELPTDKTLWVHCAGAYRASIAASLIQNAGFKVVLINESYEKVFTVPDLPLITGVSDHGPVAPSDTTESKKN</sequence>
<evidence type="ECO:0000259" key="2">
    <source>
        <dbReference type="PROSITE" id="PS50206"/>
    </source>
</evidence>
<dbReference type="GO" id="GO:0050313">
    <property type="term" value="F:sulfur dioxygenase activity"/>
    <property type="evidence" value="ECO:0007669"/>
    <property type="project" value="InterPro"/>
</dbReference>
<keyword evidence="1" id="KW-0479">Metal-binding</keyword>
<evidence type="ECO:0000256" key="1">
    <source>
        <dbReference type="ARBA" id="ARBA00022723"/>
    </source>
</evidence>
<dbReference type="Pfam" id="PF00753">
    <property type="entry name" value="Lactamase_B"/>
    <property type="match status" value="1"/>
</dbReference>
<dbReference type="PROSITE" id="PS50206">
    <property type="entry name" value="RHODANESE_3"/>
    <property type="match status" value="1"/>
</dbReference>
<dbReference type="GO" id="GO:0006749">
    <property type="term" value="P:glutathione metabolic process"/>
    <property type="evidence" value="ECO:0007669"/>
    <property type="project" value="InterPro"/>
</dbReference>
<dbReference type="PANTHER" id="PTHR43084">
    <property type="entry name" value="PERSULFIDE DIOXYGENASE ETHE1"/>
    <property type="match status" value="1"/>
</dbReference>
<gene>
    <name evidence="3" type="ORF">GM51_4630</name>
</gene>
<dbReference type="SMART" id="SM00450">
    <property type="entry name" value="RHOD"/>
    <property type="match status" value="2"/>
</dbReference>